<evidence type="ECO:0000259" key="3">
    <source>
        <dbReference type="Pfam" id="PF13778"/>
    </source>
</evidence>
<name>A0ABY7NRL9_9SPHN</name>
<sequence>MKLLSALAMLAALGGALPADALPAGTSPPASVASMRWHQRILLLVTPQPDDPQAVAQRRILAEWHAQAADRDVALVEIAGARVSGASDSAAALFRRYRLSPGAFHALLIGKDGHVALRSAKPIDAGILQGTIDAMPMRRSGER</sequence>
<dbReference type="EMBL" id="CP115174">
    <property type="protein sequence ID" value="WBO23837.1"/>
    <property type="molecule type" value="Genomic_DNA"/>
</dbReference>
<protein>
    <submittedName>
        <fullName evidence="4">DUF4174 domain-containing protein</fullName>
    </submittedName>
</protein>
<evidence type="ECO:0000313" key="4">
    <source>
        <dbReference type="EMBL" id="WBO23837.1"/>
    </source>
</evidence>
<evidence type="ECO:0000256" key="2">
    <source>
        <dbReference type="SAM" id="SignalP"/>
    </source>
</evidence>
<organism evidence="4 5">
    <name type="scientific">Sphingomonas abietis</name>
    <dbReference type="NCBI Taxonomy" id="3012344"/>
    <lineage>
        <taxon>Bacteria</taxon>
        <taxon>Pseudomonadati</taxon>
        <taxon>Pseudomonadota</taxon>
        <taxon>Alphaproteobacteria</taxon>
        <taxon>Sphingomonadales</taxon>
        <taxon>Sphingomonadaceae</taxon>
        <taxon>Sphingomonas</taxon>
    </lineage>
</organism>
<evidence type="ECO:0000256" key="1">
    <source>
        <dbReference type="ARBA" id="ARBA00022729"/>
    </source>
</evidence>
<dbReference type="RefSeq" id="WP_270078467.1">
    <property type="nucleotide sequence ID" value="NZ_CP115174.1"/>
</dbReference>
<reference evidence="4 5" key="1">
    <citation type="submission" date="2022-12" db="EMBL/GenBank/DDBJ databases">
        <title>Sphingomonas abieness sp. nov., an endophytic bacterium isolated from Abies koreana.</title>
        <authorList>
            <person name="Jiang L."/>
            <person name="Lee J."/>
        </authorList>
    </citation>
    <scope>NUCLEOTIDE SEQUENCE [LARGE SCALE GENOMIC DNA]</scope>
    <source>
        <strain evidence="5">PAMB 00755</strain>
    </source>
</reference>
<feature type="signal peptide" evidence="2">
    <location>
        <begin position="1"/>
        <end position="21"/>
    </location>
</feature>
<keyword evidence="5" id="KW-1185">Reference proteome</keyword>
<accession>A0ABY7NRL9</accession>
<feature type="chain" id="PRO_5047312939" evidence="2">
    <location>
        <begin position="22"/>
        <end position="143"/>
    </location>
</feature>
<dbReference type="Proteomes" id="UP001210865">
    <property type="component" value="Chromosome"/>
</dbReference>
<feature type="domain" description="DUF4174" evidence="3">
    <location>
        <begin position="33"/>
        <end position="140"/>
    </location>
</feature>
<proteinExistence type="predicted"/>
<keyword evidence="1 2" id="KW-0732">Signal</keyword>
<dbReference type="Pfam" id="PF13778">
    <property type="entry name" value="DUF4174"/>
    <property type="match status" value="1"/>
</dbReference>
<dbReference type="InterPro" id="IPR025232">
    <property type="entry name" value="DUF4174"/>
</dbReference>
<gene>
    <name evidence="4" type="ORF">PBT88_06870</name>
</gene>
<evidence type="ECO:0000313" key="5">
    <source>
        <dbReference type="Proteomes" id="UP001210865"/>
    </source>
</evidence>